<dbReference type="InterPro" id="IPR036942">
    <property type="entry name" value="Beta-barrel_TonB_sf"/>
</dbReference>
<reference evidence="15 16" key="1">
    <citation type="submission" date="2018-05" db="EMBL/GenBank/DDBJ databases">
        <title>complete genome sequence of Aquabacterium olei NBRC 110486.</title>
        <authorList>
            <person name="Tang B."/>
            <person name="Chang J."/>
            <person name="Zhang L."/>
            <person name="Yang H."/>
        </authorList>
    </citation>
    <scope>NUCLEOTIDE SEQUENCE [LARGE SCALE GENOMIC DNA]</scope>
    <source>
        <strain evidence="15 16">NBRC 110486</strain>
    </source>
</reference>
<dbReference type="GO" id="GO:0044718">
    <property type="term" value="P:siderophore transmembrane transport"/>
    <property type="evidence" value="ECO:0007669"/>
    <property type="project" value="TreeGrafter"/>
</dbReference>
<keyword evidence="16" id="KW-1185">Reference proteome</keyword>
<dbReference type="PANTHER" id="PTHR30069">
    <property type="entry name" value="TONB-DEPENDENT OUTER MEMBRANE RECEPTOR"/>
    <property type="match status" value="1"/>
</dbReference>
<evidence type="ECO:0000256" key="3">
    <source>
        <dbReference type="ARBA" id="ARBA00022448"/>
    </source>
</evidence>
<keyword evidence="3 10" id="KW-0813">Transport</keyword>
<dbReference type="InterPro" id="IPR039426">
    <property type="entry name" value="TonB-dep_rcpt-like"/>
</dbReference>
<dbReference type="EMBL" id="CP029210">
    <property type="protein sequence ID" value="AWI52083.1"/>
    <property type="molecule type" value="Genomic_DNA"/>
</dbReference>
<evidence type="ECO:0000256" key="7">
    <source>
        <dbReference type="ARBA" id="ARBA00023136"/>
    </source>
</evidence>
<evidence type="ECO:0000256" key="4">
    <source>
        <dbReference type="ARBA" id="ARBA00022452"/>
    </source>
</evidence>
<evidence type="ECO:0000256" key="10">
    <source>
        <dbReference type="PROSITE-ProRule" id="PRU01360"/>
    </source>
</evidence>
<sequence>MRHHIAPRRLPASPRLSPLAWATLATCAGLLHTGAARAAETSEAASEVDPVVVSASTRATRLQDAPFAASVVDSRTLRAAGPMVNLSEAMARVPGLVVNNRNNYAQDLQISSRGFGARATFGVRGLRLYTDGIPATMPDGQGQVGHFDLASAQRIEVIRGPFSALYGNAAGGVISLVSQPITERFFESSLDVGSNALYQVRVAGGAPISETLSMSASASSLHTDGPRDRSAADRHLGNVKAEWRLPHDRIVAQLSHHVQQAQDPLGLERKDFDADPDRVAPEARQYNTRKNLNQTQIGTSWQHRFTQAGALQESQLVAYAGRRTVTQYQSIPYDRQPATHSGGVVDFDRDYMGLDGRLNWRWTNVDLVTGVNLEDQYDNRRGYLNYLGPSTGPTQLGVKGTQRRDETNAARTREAYVQAEWSFAPDWAATAGLRSGQVLLVSKDSYLSNGNDTGTMRYDYNTPVLGLRWKAASSWTLHAGVGRGFESPTLGELAYRTSEGGGFNTALKPQTSRHAEIGSKWRPTPGTALDATLFVVNTSNEIGVLSSVGGRSSFQNVGHTQRKGLELSGQWRLTPQWRTAAAFTWLDASYQDNFLTCEGSRCTQANVPVAAGNRIAGTQKQNAFAELVWQPKRGMEAGLEWQARSRTAVNDRNSDFAAGWGIVNVRWLQRFQLDAKGSAIEVLARVDNVGDKRYAGSVIVNDGNGRFFETAAGRNALVSVRYLHGF</sequence>
<proteinExistence type="inferred from homology"/>
<protein>
    <submittedName>
        <fullName evidence="15">TonB-dependent receptor</fullName>
    </submittedName>
</protein>
<feature type="chain" id="PRO_5016155709" evidence="12">
    <location>
        <begin position="39"/>
        <end position="726"/>
    </location>
</feature>
<keyword evidence="4 10" id="KW-1134">Transmembrane beta strand</keyword>
<evidence type="ECO:0000256" key="9">
    <source>
        <dbReference type="ARBA" id="ARBA00023237"/>
    </source>
</evidence>
<comment type="subcellular location">
    <subcellularLocation>
        <location evidence="1 10">Cell outer membrane</location>
        <topology evidence="1 10">Multi-pass membrane protein</topology>
    </subcellularLocation>
</comment>
<accession>A0A2U8FMA9</accession>
<keyword evidence="8 15" id="KW-0675">Receptor</keyword>
<keyword evidence="5 10" id="KW-0812">Transmembrane</keyword>
<feature type="domain" description="TonB-dependent receptor-like beta-barrel" evidence="13">
    <location>
        <begin position="276"/>
        <end position="689"/>
    </location>
</feature>
<dbReference type="KEGG" id="aon:DEH84_00445"/>
<comment type="similarity">
    <text evidence="2 10 11">Belongs to the TonB-dependent receptor family.</text>
</comment>
<evidence type="ECO:0000256" key="6">
    <source>
        <dbReference type="ARBA" id="ARBA00023077"/>
    </source>
</evidence>
<keyword evidence="7 10" id="KW-0472">Membrane</keyword>
<keyword evidence="12" id="KW-0732">Signal</keyword>
<dbReference type="SUPFAM" id="SSF56935">
    <property type="entry name" value="Porins"/>
    <property type="match status" value="1"/>
</dbReference>
<dbReference type="InterPro" id="IPR000531">
    <property type="entry name" value="Beta-barrel_TonB"/>
</dbReference>
<dbReference type="InterPro" id="IPR012910">
    <property type="entry name" value="Plug_dom"/>
</dbReference>
<dbReference type="PANTHER" id="PTHR30069:SF28">
    <property type="entry name" value="TONB-DEPENDENT RECEPTOR YNCD-RELATED"/>
    <property type="match status" value="1"/>
</dbReference>
<dbReference type="GO" id="GO:0015344">
    <property type="term" value="F:siderophore uptake transmembrane transporter activity"/>
    <property type="evidence" value="ECO:0007669"/>
    <property type="project" value="TreeGrafter"/>
</dbReference>
<evidence type="ECO:0000256" key="12">
    <source>
        <dbReference type="SAM" id="SignalP"/>
    </source>
</evidence>
<feature type="signal peptide" evidence="12">
    <location>
        <begin position="1"/>
        <end position="38"/>
    </location>
</feature>
<gene>
    <name evidence="15" type="ORF">DEH84_00445</name>
</gene>
<dbReference type="Gene3D" id="2.170.130.10">
    <property type="entry name" value="TonB-dependent receptor, plug domain"/>
    <property type="match status" value="1"/>
</dbReference>
<evidence type="ECO:0000256" key="5">
    <source>
        <dbReference type="ARBA" id="ARBA00022692"/>
    </source>
</evidence>
<dbReference type="Pfam" id="PF07715">
    <property type="entry name" value="Plug"/>
    <property type="match status" value="1"/>
</dbReference>
<evidence type="ECO:0000313" key="16">
    <source>
        <dbReference type="Proteomes" id="UP000244892"/>
    </source>
</evidence>
<evidence type="ECO:0000259" key="14">
    <source>
        <dbReference type="Pfam" id="PF07715"/>
    </source>
</evidence>
<evidence type="ECO:0000256" key="8">
    <source>
        <dbReference type="ARBA" id="ARBA00023170"/>
    </source>
</evidence>
<dbReference type="AlphaFoldDB" id="A0A2U8FMA9"/>
<name>A0A2U8FMA9_9BURK</name>
<evidence type="ECO:0000256" key="1">
    <source>
        <dbReference type="ARBA" id="ARBA00004571"/>
    </source>
</evidence>
<dbReference type="InterPro" id="IPR037066">
    <property type="entry name" value="Plug_dom_sf"/>
</dbReference>
<feature type="domain" description="TonB-dependent receptor plug" evidence="14">
    <location>
        <begin position="62"/>
        <end position="173"/>
    </location>
</feature>
<organism evidence="15 16">
    <name type="scientific">Aquabacterium olei</name>
    <dbReference type="NCBI Taxonomy" id="1296669"/>
    <lineage>
        <taxon>Bacteria</taxon>
        <taxon>Pseudomonadati</taxon>
        <taxon>Pseudomonadota</taxon>
        <taxon>Betaproteobacteria</taxon>
        <taxon>Burkholderiales</taxon>
        <taxon>Aquabacterium</taxon>
    </lineage>
</organism>
<dbReference type="RefSeq" id="WP_109033801.1">
    <property type="nucleotide sequence ID" value="NZ_CP029210.1"/>
</dbReference>
<evidence type="ECO:0000313" key="15">
    <source>
        <dbReference type="EMBL" id="AWI52083.1"/>
    </source>
</evidence>
<keyword evidence="6 11" id="KW-0798">TonB box</keyword>
<keyword evidence="9 10" id="KW-0998">Cell outer membrane</keyword>
<dbReference type="Proteomes" id="UP000244892">
    <property type="component" value="Chromosome"/>
</dbReference>
<evidence type="ECO:0000256" key="2">
    <source>
        <dbReference type="ARBA" id="ARBA00009810"/>
    </source>
</evidence>
<dbReference type="Gene3D" id="2.40.170.20">
    <property type="entry name" value="TonB-dependent receptor, beta-barrel domain"/>
    <property type="match status" value="1"/>
</dbReference>
<dbReference type="CDD" id="cd01347">
    <property type="entry name" value="ligand_gated_channel"/>
    <property type="match status" value="1"/>
</dbReference>
<dbReference type="OrthoDB" id="9760620at2"/>
<dbReference type="GO" id="GO:0009279">
    <property type="term" value="C:cell outer membrane"/>
    <property type="evidence" value="ECO:0007669"/>
    <property type="project" value="UniProtKB-SubCell"/>
</dbReference>
<evidence type="ECO:0000259" key="13">
    <source>
        <dbReference type="Pfam" id="PF00593"/>
    </source>
</evidence>
<evidence type="ECO:0000256" key="11">
    <source>
        <dbReference type="RuleBase" id="RU003357"/>
    </source>
</evidence>
<dbReference type="Pfam" id="PF00593">
    <property type="entry name" value="TonB_dep_Rec_b-barrel"/>
    <property type="match status" value="1"/>
</dbReference>
<dbReference type="PROSITE" id="PS52016">
    <property type="entry name" value="TONB_DEPENDENT_REC_3"/>
    <property type="match status" value="1"/>
</dbReference>